<evidence type="ECO:0000259" key="4">
    <source>
        <dbReference type="Pfam" id="PF05057"/>
    </source>
</evidence>
<feature type="compositionally biased region" description="Polar residues" evidence="3">
    <location>
        <begin position="412"/>
        <end position="432"/>
    </location>
</feature>
<evidence type="ECO:0000313" key="5">
    <source>
        <dbReference type="EMBL" id="CAY71127.1"/>
    </source>
</evidence>
<dbReference type="Proteomes" id="UP000000314">
    <property type="component" value="Chromosome 3"/>
</dbReference>
<feature type="region of interest" description="Disordered" evidence="3">
    <location>
        <begin position="477"/>
        <end position="509"/>
    </location>
</feature>
<dbReference type="HOGENOM" id="CLU_007367_1_0_1"/>
<evidence type="ECO:0000256" key="2">
    <source>
        <dbReference type="ARBA" id="ARBA00022963"/>
    </source>
</evidence>
<dbReference type="KEGG" id="ppa:PAS_chr3_1064"/>
<evidence type="ECO:0000256" key="3">
    <source>
        <dbReference type="SAM" id="MobiDB-lite"/>
    </source>
</evidence>
<dbReference type="OMA" id="CFITADQ"/>
<dbReference type="STRING" id="644223.C4R6E1"/>
<comment type="similarity">
    <text evidence="1">Belongs to the putative lipase ROG1 family.</text>
</comment>
<feature type="compositionally biased region" description="Acidic residues" evidence="3">
    <location>
        <begin position="762"/>
        <end position="778"/>
    </location>
</feature>
<feature type="region of interest" description="Disordered" evidence="3">
    <location>
        <begin position="759"/>
        <end position="784"/>
    </location>
</feature>
<dbReference type="Gene3D" id="3.40.50.1820">
    <property type="entry name" value="alpha/beta hydrolase"/>
    <property type="match status" value="1"/>
</dbReference>
<feature type="region of interest" description="Disordered" evidence="3">
    <location>
        <begin position="397"/>
        <end position="445"/>
    </location>
</feature>
<evidence type="ECO:0000313" key="6">
    <source>
        <dbReference type="Proteomes" id="UP000000314"/>
    </source>
</evidence>
<feature type="region of interest" description="Disordered" evidence="3">
    <location>
        <begin position="810"/>
        <end position="832"/>
    </location>
</feature>
<feature type="region of interest" description="Disordered" evidence="3">
    <location>
        <begin position="642"/>
        <end position="662"/>
    </location>
</feature>
<keyword evidence="2" id="KW-0443">Lipid metabolism</keyword>
<protein>
    <submittedName>
        <fullName evidence="5">Protein with putative serine active lipase domain</fullName>
    </submittedName>
</protein>
<feature type="compositionally biased region" description="Polar residues" evidence="3">
    <location>
        <begin position="823"/>
        <end position="832"/>
    </location>
</feature>
<dbReference type="InterPro" id="IPR007751">
    <property type="entry name" value="DUF676_lipase-like"/>
</dbReference>
<proteinExistence type="inferred from homology"/>
<keyword evidence="2" id="KW-0442">Lipid degradation</keyword>
<dbReference type="EMBL" id="FN392321">
    <property type="protein sequence ID" value="CAY71127.1"/>
    <property type="molecule type" value="Genomic_DNA"/>
</dbReference>
<feature type="compositionally biased region" description="Basic and acidic residues" evidence="3">
    <location>
        <begin position="812"/>
        <end position="821"/>
    </location>
</feature>
<feature type="compositionally biased region" description="Basic and acidic residues" evidence="3">
    <location>
        <begin position="642"/>
        <end position="655"/>
    </location>
</feature>
<dbReference type="RefSeq" id="XP_002493306.1">
    <property type="nucleotide sequence ID" value="XM_002493261.1"/>
</dbReference>
<dbReference type="FunCoup" id="C4R6E1">
    <property type="interactions" value="33"/>
</dbReference>
<dbReference type="OrthoDB" id="5368485at2759"/>
<dbReference type="GO" id="GO:0016042">
    <property type="term" value="P:lipid catabolic process"/>
    <property type="evidence" value="ECO:0007669"/>
    <property type="project" value="UniProtKB-KW"/>
</dbReference>
<gene>
    <name evidence="5" type="ordered locus">PAS_chr3_1064</name>
</gene>
<feature type="domain" description="DUF676" evidence="4">
    <location>
        <begin position="189"/>
        <end position="376"/>
    </location>
</feature>
<keyword evidence="6" id="KW-1185">Reference proteome</keyword>
<dbReference type="PANTHER" id="PTHR12482:SF62">
    <property type="entry name" value="LIPASE ROG1-RELATED"/>
    <property type="match status" value="1"/>
</dbReference>
<dbReference type="eggNOG" id="KOG4372">
    <property type="taxonomic scope" value="Eukaryota"/>
</dbReference>
<reference evidence="5 6" key="1">
    <citation type="journal article" date="2009" name="Nat. Biotechnol.">
        <title>Genome sequence of the recombinant protein production host Pichia pastoris.</title>
        <authorList>
            <person name="De Schutter K."/>
            <person name="Lin Y.C."/>
            <person name="Tiels P."/>
            <person name="Van Hecke A."/>
            <person name="Glinka S."/>
            <person name="Weber-Lehmann J."/>
            <person name="Rouze P."/>
            <person name="Van de Peer Y."/>
            <person name="Callewaert N."/>
        </authorList>
    </citation>
    <scope>NUCLEOTIDE SEQUENCE [LARGE SCALE GENOMIC DNA]</scope>
    <source>
        <strain evidence="6">GS115 / ATCC 20864</strain>
    </source>
</reference>
<dbReference type="InterPro" id="IPR044294">
    <property type="entry name" value="Lipase-like"/>
</dbReference>
<dbReference type="InterPro" id="IPR029058">
    <property type="entry name" value="AB_hydrolase_fold"/>
</dbReference>
<accession>C4R6E1</accession>
<organism evidence="5 6">
    <name type="scientific">Komagataella phaffii (strain GS115 / ATCC 20864)</name>
    <name type="common">Yeast</name>
    <name type="synonym">Pichia pastoris</name>
    <dbReference type="NCBI Taxonomy" id="644223"/>
    <lineage>
        <taxon>Eukaryota</taxon>
        <taxon>Fungi</taxon>
        <taxon>Dikarya</taxon>
        <taxon>Ascomycota</taxon>
        <taxon>Saccharomycotina</taxon>
        <taxon>Pichiomycetes</taxon>
        <taxon>Pichiales</taxon>
        <taxon>Pichiaceae</taxon>
        <taxon>Komagataella</taxon>
    </lineage>
</organism>
<sequence length="832" mass="94417">MTKKSNKTNSTNLIYRQRKSVKVGEIFRFMVTYTPPPELNPEQLLKKSFQFKVKNVELLPLRAAYLAGPFIIYADVTSSEYDHNKQCFVTAEQPKYNPNIQPGQSFVMSLPIHVLKERYDWHVDIISQVIFSTTSEVHFEFTIVDESLSKQHLKPFDKDLYGCFSPDFSVVSNDTLDLWNKPLVKDDYPVHLVVVTHGLHSNASADMFYLKELIDRKSNLAGENVIVKGYFGNVCQTERGVKYLGTRLAEAIINEMYRPNVNKISFISHSLGGLVQTFAIGYIQHNYPSFFQKVEPINFISLASPFLGISNENPGYVKMALAMGVVGKTGQDLSLQQAKPLLYLLPTGPTHVALKRFKNRTLYANALHDGIVPLRTSALLFLDWKGLSQVSQVIRNERKSPMKHHKGIEDSPPSNSDPSLTSGNFDNATSVGKISEDPADDSTGDQLKESWMSCCLSPIQTAITYCIPTAQIKKKKSRKYRRYQTKDEDHDEQDHDDLNYQNNKGGNREDIIDVLPKSSVIESAAKVLLPPLPPTSYIVDPSTRENVIIHDQIYHDSDLPPRDKFSPKDRSISFLESLDPLGRQKQLEELIARKWHKGLTWRKVLVNLLPDAHNNIIVRRKFANAYGWQVLDHLVENHFTDQRTDGQCDSSKTDSESIGSESVKDVDSFMNGTSDLKKIYSQQKEKAERDFSKQLSKFQTGKSKKIDSPIISRYSSFTAKESEMNVITNTKHHGRALIPEPISFKEPSNQARIDNDILTSDVDTDDDGNWMNESDDDNKDGPSGMLNNIGEMVENFKNIYNSYEYKEDELEQNGKEEEDKLCTGQNVMGSFY</sequence>
<dbReference type="PANTHER" id="PTHR12482">
    <property type="entry name" value="LIPASE ROG1-RELATED-RELATED"/>
    <property type="match status" value="1"/>
</dbReference>
<dbReference type="GeneID" id="8199686"/>
<evidence type="ECO:0000256" key="1">
    <source>
        <dbReference type="ARBA" id="ARBA00007920"/>
    </source>
</evidence>
<dbReference type="GO" id="GO:0047372">
    <property type="term" value="F:monoacylglycerol lipase activity"/>
    <property type="evidence" value="ECO:0007669"/>
    <property type="project" value="TreeGrafter"/>
</dbReference>
<dbReference type="InParanoid" id="C4R6E1"/>
<dbReference type="Pfam" id="PF05057">
    <property type="entry name" value="DUF676"/>
    <property type="match status" value="1"/>
</dbReference>
<dbReference type="SUPFAM" id="SSF53474">
    <property type="entry name" value="alpha/beta-Hydrolases"/>
    <property type="match status" value="1"/>
</dbReference>
<feature type="compositionally biased region" description="Basic and acidic residues" evidence="3">
    <location>
        <begin position="484"/>
        <end position="498"/>
    </location>
</feature>
<dbReference type="AlphaFoldDB" id="C4R6E1"/>
<name>C4R6E1_KOMPG</name>